<reference evidence="1" key="1">
    <citation type="submission" date="2023-04" db="EMBL/GenBank/DDBJ databases">
        <title>Phytophthora fragariaefolia NBRC 109709.</title>
        <authorList>
            <person name="Ichikawa N."/>
            <person name="Sato H."/>
            <person name="Tonouchi N."/>
        </authorList>
    </citation>
    <scope>NUCLEOTIDE SEQUENCE</scope>
    <source>
        <strain evidence="1">NBRC 109709</strain>
    </source>
</reference>
<evidence type="ECO:0000313" key="1">
    <source>
        <dbReference type="EMBL" id="GMF58417.1"/>
    </source>
</evidence>
<keyword evidence="2" id="KW-1185">Reference proteome</keyword>
<organism evidence="1 2">
    <name type="scientific">Phytophthora fragariaefolia</name>
    <dbReference type="NCBI Taxonomy" id="1490495"/>
    <lineage>
        <taxon>Eukaryota</taxon>
        <taxon>Sar</taxon>
        <taxon>Stramenopiles</taxon>
        <taxon>Oomycota</taxon>
        <taxon>Peronosporomycetes</taxon>
        <taxon>Peronosporales</taxon>
        <taxon>Peronosporaceae</taxon>
        <taxon>Phytophthora</taxon>
    </lineage>
</organism>
<dbReference type="EMBL" id="BSXT01004656">
    <property type="protein sequence ID" value="GMF58417.1"/>
    <property type="molecule type" value="Genomic_DNA"/>
</dbReference>
<dbReference type="Proteomes" id="UP001165121">
    <property type="component" value="Unassembled WGS sequence"/>
</dbReference>
<name>A0A9W6YC74_9STRA</name>
<protein>
    <submittedName>
        <fullName evidence="1">Unnamed protein product</fullName>
    </submittedName>
</protein>
<gene>
    <name evidence="1" type="ORF">Pfra01_002507800</name>
</gene>
<accession>A0A9W6YC74</accession>
<sequence length="294" mass="33557">MMAERQLAARRIAEAEQQQLWSSINTRAALIHEFGAMVNERVNGLESFLASENQMTKDASSTTYQHKRVRQEPSDETIFVAYIQELYAVYAQTDEVVSAAELDPTEANWDEPSEAWTKDIGTGYFEYRGKITLPFDYHAFCRSRWYTAPLHHRQENRQFYTNVSDPENTVALKFRITTCLTSGKTASVLQRLVIRKHEEKERMVIIWRLFTEGEGPFVGMHADETGWMIASPAKKSVRTGTVMTTCVNNVPMHLNSTANPDPTMKQFASKLFDWGSENNVEVTNGIKSLLLTEK</sequence>
<evidence type="ECO:0000313" key="2">
    <source>
        <dbReference type="Proteomes" id="UP001165121"/>
    </source>
</evidence>
<dbReference type="OrthoDB" id="127048at2759"/>
<proteinExistence type="predicted"/>
<comment type="caution">
    <text evidence="1">The sequence shown here is derived from an EMBL/GenBank/DDBJ whole genome shotgun (WGS) entry which is preliminary data.</text>
</comment>
<dbReference type="AlphaFoldDB" id="A0A9W6YC74"/>